<evidence type="ECO:0000313" key="1">
    <source>
        <dbReference type="EnsemblPlants" id="Solyc00g127660.3.1"/>
    </source>
</evidence>
<organism evidence="1">
    <name type="scientific">Solanum lycopersicum</name>
    <name type="common">Tomato</name>
    <name type="synonym">Lycopersicon esculentum</name>
    <dbReference type="NCBI Taxonomy" id="4081"/>
    <lineage>
        <taxon>Eukaryota</taxon>
        <taxon>Viridiplantae</taxon>
        <taxon>Streptophyta</taxon>
        <taxon>Embryophyta</taxon>
        <taxon>Tracheophyta</taxon>
        <taxon>Spermatophyta</taxon>
        <taxon>Magnoliopsida</taxon>
        <taxon>eudicotyledons</taxon>
        <taxon>Gunneridae</taxon>
        <taxon>Pentapetalae</taxon>
        <taxon>asterids</taxon>
        <taxon>lamiids</taxon>
        <taxon>Solanales</taxon>
        <taxon>Solanaceae</taxon>
        <taxon>Solanoideae</taxon>
        <taxon>Solaneae</taxon>
        <taxon>Solanum</taxon>
        <taxon>Solanum subgen. Lycopersicon</taxon>
    </lineage>
</organism>
<name>A0A494G9Z2_SOLLC</name>
<dbReference type="Proteomes" id="UP000004994">
    <property type="component" value="Unassembled WGS sequence"/>
</dbReference>
<accession>A0A494G9Z2</accession>
<dbReference type="InParanoid" id="A0A494G9Z2"/>
<proteinExistence type="predicted"/>
<evidence type="ECO:0000313" key="2">
    <source>
        <dbReference type="Proteomes" id="UP000004994"/>
    </source>
</evidence>
<protein>
    <submittedName>
        <fullName evidence="1">Uncharacterized protein</fullName>
    </submittedName>
</protein>
<reference evidence="1" key="1">
    <citation type="journal article" date="2012" name="Nature">
        <title>The tomato genome sequence provides insights into fleshy fruit evolution.</title>
        <authorList>
            <consortium name="Tomato Genome Consortium"/>
        </authorList>
    </citation>
    <scope>NUCLEOTIDE SEQUENCE [LARGE SCALE GENOMIC DNA]</scope>
    <source>
        <strain evidence="1">cv. Heinz 1706</strain>
    </source>
</reference>
<dbReference type="PaxDb" id="4081-Solyc00g127660.2.1"/>
<dbReference type="EnsemblPlants" id="Solyc00g127660.3.1">
    <property type="protein sequence ID" value="Solyc00g127660.3.1"/>
    <property type="gene ID" value="Solyc00g127660.3"/>
</dbReference>
<keyword evidence="2" id="KW-1185">Reference proteome</keyword>
<reference evidence="1" key="2">
    <citation type="submission" date="2019-04" db="UniProtKB">
        <authorList>
            <consortium name="EnsemblPlants"/>
        </authorList>
    </citation>
    <scope>IDENTIFICATION</scope>
    <source>
        <strain evidence="1">cv. Heinz 1706</strain>
    </source>
</reference>
<sequence>MRSLPDLMMEFLWLMSSGFFSLTLHTQYHSICILPLLLYMKSHQRLGYTVSG</sequence>
<dbReference type="AlphaFoldDB" id="A0A494G9Z2"/>
<dbReference type="Gramene" id="Solyc00g127660.3.1">
    <property type="protein sequence ID" value="Solyc00g127660.3.1"/>
    <property type="gene ID" value="Solyc00g127660.3"/>
</dbReference>